<name>A0A842HS90_9BURK</name>
<gene>
    <name evidence="15" type="ORF">GTU67_07290</name>
</gene>
<feature type="domain" description="Ribosomal RNA small subunit methyltransferase E PUA-like" evidence="14">
    <location>
        <begin position="18"/>
        <end position="62"/>
    </location>
</feature>
<evidence type="ECO:0000313" key="16">
    <source>
        <dbReference type="Proteomes" id="UP000545386"/>
    </source>
</evidence>
<dbReference type="InterPro" id="IPR006700">
    <property type="entry name" value="RsmE"/>
</dbReference>
<evidence type="ECO:0000313" key="15">
    <source>
        <dbReference type="EMBL" id="MBC2769715.1"/>
    </source>
</evidence>
<organism evidence="15 16">
    <name type="scientific">Pusillimonas minor</name>
    <dbReference type="NCBI Taxonomy" id="2697024"/>
    <lineage>
        <taxon>Bacteria</taxon>
        <taxon>Pseudomonadati</taxon>
        <taxon>Pseudomonadota</taxon>
        <taxon>Betaproteobacteria</taxon>
        <taxon>Burkholderiales</taxon>
        <taxon>Alcaligenaceae</taxon>
        <taxon>Pusillimonas</taxon>
    </lineage>
</organism>
<dbReference type="AlphaFoldDB" id="A0A842HS90"/>
<comment type="subcellular location">
    <subcellularLocation>
        <location evidence="1 12">Cytoplasm</location>
    </subcellularLocation>
</comment>
<dbReference type="PANTHER" id="PTHR30027">
    <property type="entry name" value="RIBOSOMAL RNA SMALL SUBUNIT METHYLTRANSFERASE E"/>
    <property type="match status" value="1"/>
</dbReference>
<evidence type="ECO:0000256" key="5">
    <source>
        <dbReference type="ARBA" id="ARBA00022490"/>
    </source>
</evidence>
<evidence type="ECO:0000256" key="11">
    <source>
        <dbReference type="ARBA" id="ARBA00047944"/>
    </source>
</evidence>
<dbReference type="InterPro" id="IPR015947">
    <property type="entry name" value="PUA-like_sf"/>
</dbReference>
<reference evidence="15 16" key="1">
    <citation type="submission" date="2020-08" db="EMBL/GenBank/DDBJ databases">
        <title>Paraeoetvoesia sp. YC-7-48 draft genome sequence.</title>
        <authorList>
            <person name="Yao L."/>
        </authorList>
    </citation>
    <scope>NUCLEOTIDE SEQUENCE [LARGE SCALE GENOMIC DNA]</scope>
    <source>
        <strain evidence="16">YC-7-48</strain>
    </source>
</reference>
<feature type="domain" description="Ribosomal RNA small subunit methyltransferase E methyltransferase" evidence="13">
    <location>
        <begin position="72"/>
        <end position="235"/>
    </location>
</feature>
<dbReference type="NCBIfam" id="TIGR00046">
    <property type="entry name" value="RsmE family RNA methyltransferase"/>
    <property type="match status" value="1"/>
</dbReference>
<keyword evidence="5 12" id="KW-0963">Cytoplasm</keyword>
<protein>
    <recommendedName>
        <fullName evidence="4 12">Ribosomal RNA small subunit methyltransferase E</fullName>
        <ecNumber evidence="3 12">2.1.1.193</ecNumber>
    </recommendedName>
</protein>
<dbReference type="PANTHER" id="PTHR30027:SF3">
    <property type="entry name" value="16S RRNA (URACIL(1498)-N(3))-METHYLTRANSFERASE"/>
    <property type="match status" value="1"/>
</dbReference>
<proteinExistence type="inferred from homology"/>
<evidence type="ECO:0000256" key="8">
    <source>
        <dbReference type="ARBA" id="ARBA00022679"/>
    </source>
</evidence>
<comment type="similarity">
    <text evidence="2 12">Belongs to the RNA methyltransferase RsmE family.</text>
</comment>
<comment type="caution">
    <text evidence="15">The sequence shown here is derived from an EMBL/GenBank/DDBJ whole genome shotgun (WGS) entry which is preliminary data.</text>
</comment>
<dbReference type="NCBIfam" id="NF008692">
    <property type="entry name" value="PRK11713.1-5"/>
    <property type="match status" value="1"/>
</dbReference>
<keyword evidence="8 12" id="KW-0808">Transferase</keyword>
<dbReference type="InterPro" id="IPR046887">
    <property type="entry name" value="RsmE_PUA-like"/>
</dbReference>
<evidence type="ECO:0000256" key="10">
    <source>
        <dbReference type="ARBA" id="ARBA00025699"/>
    </source>
</evidence>
<keyword evidence="6 12" id="KW-0698">rRNA processing</keyword>
<comment type="catalytic activity">
    <reaction evidence="11 12">
        <text>uridine(1498) in 16S rRNA + S-adenosyl-L-methionine = N(3)-methyluridine(1498) in 16S rRNA + S-adenosyl-L-homocysteine + H(+)</text>
        <dbReference type="Rhea" id="RHEA:42920"/>
        <dbReference type="Rhea" id="RHEA-COMP:10283"/>
        <dbReference type="Rhea" id="RHEA-COMP:10284"/>
        <dbReference type="ChEBI" id="CHEBI:15378"/>
        <dbReference type="ChEBI" id="CHEBI:57856"/>
        <dbReference type="ChEBI" id="CHEBI:59789"/>
        <dbReference type="ChEBI" id="CHEBI:65315"/>
        <dbReference type="ChEBI" id="CHEBI:74502"/>
        <dbReference type="EC" id="2.1.1.193"/>
    </reaction>
</comment>
<keyword evidence="7 12" id="KW-0489">Methyltransferase</keyword>
<dbReference type="EC" id="2.1.1.193" evidence="3 12"/>
<comment type="function">
    <text evidence="10 12">Specifically methylates the N3 position of the uracil ring of uridine 1498 (m3U1498) in 16S rRNA. Acts on the fully assembled 30S ribosomal subunit.</text>
</comment>
<evidence type="ECO:0000256" key="6">
    <source>
        <dbReference type="ARBA" id="ARBA00022552"/>
    </source>
</evidence>
<dbReference type="GO" id="GO:0070042">
    <property type="term" value="F:rRNA (uridine-N3-)-methyltransferase activity"/>
    <property type="evidence" value="ECO:0007669"/>
    <property type="project" value="TreeGrafter"/>
</dbReference>
<keyword evidence="9 12" id="KW-0949">S-adenosyl-L-methionine</keyword>
<evidence type="ECO:0000256" key="1">
    <source>
        <dbReference type="ARBA" id="ARBA00004496"/>
    </source>
</evidence>
<dbReference type="PIRSF" id="PIRSF015601">
    <property type="entry name" value="MTase_slr0722"/>
    <property type="match status" value="1"/>
</dbReference>
<evidence type="ECO:0000256" key="2">
    <source>
        <dbReference type="ARBA" id="ARBA00005528"/>
    </source>
</evidence>
<accession>A0A842HS90</accession>
<keyword evidence="16" id="KW-1185">Reference proteome</keyword>
<dbReference type="InterPro" id="IPR029026">
    <property type="entry name" value="tRNA_m1G_MTases_N"/>
</dbReference>
<dbReference type="Gene3D" id="2.40.240.20">
    <property type="entry name" value="Hypothetical PUA domain-like, domain 1"/>
    <property type="match status" value="1"/>
</dbReference>
<evidence type="ECO:0000256" key="12">
    <source>
        <dbReference type="PIRNR" id="PIRNR015601"/>
    </source>
</evidence>
<dbReference type="Gene3D" id="3.40.1280.10">
    <property type="match status" value="1"/>
</dbReference>
<evidence type="ECO:0000256" key="3">
    <source>
        <dbReference type="ARBA" id="ARBA00012328"/>
    </source>
</evidence>
<sequence length="241" mass="25740">MPRFYCPTPLTAQHTMALPDALAHHAVRVLRLKNNSPITLFDGTGGEYQAILHIDGKHAFAQLGDKDPIERELPGHITLAQGLASGDKMDWIIEKAVELGATQVVPIAARRSVLQLSGPRTEKRLQHWEKTIQSACEQCGRNRLPTVTAPVSLADFLASGTAGLTLLCHPQSSTTLAQAVAGLTTPHITLLVGPEGGWSDEETATALKHGATQISFGARVLRTETAGLAMISAISALLGWH</sequence>
<dbReference type="Proteomes" id="UP000545386">
    <property type="component" value="Unassembled WGS sequence"/>
</dbReference>
<dbReference type="GO" id="GO:0005737">
    <property type="term" value="C:cytoplasm"/>
    <property type="evidence" value="ECO:0007669"/>
    <property type="project" value="UniProtKB-SubCell"/>
</dbReference>
<evidence type="ECO:0000259" key="14">
    <source>
        <dbReference type="Pfam" id="PF20260"/>
    </source>
</evidence>
<dbReference type="InterPro" id="IPR046886">
    <property type="entry name" value="RsmE_MTase_dom"/>
</dbReference>
<dbReference type="Pfam" id="PF20260">
    <property type="entry name" value="PUA_4"/>
    <property type="match status" value="1"/>
</dbReference>
<dbReference type="InterPro" id="IPR029028">
    <property type="entry name" value="Alpha/beta_knot_MTases"/>
</dbReference>
<dbReference type="Pfam" id="PF04452">
    <property type="entry name" value="Methyltrans_RNA"/>
    <property type="match status" value="1"/>
</dbReference>
<dbReference type="GO" id="GO:0070475">
    <property type="term" value="P:rRNA base methylation"/>
    <property type="evidence" value="ECO:0007669"/>
    <property type="project" value="TreeGrafter"/>
</dbReference>
<evidence type="ECO:0000256" key="4">
    <source>
        <dbReference type="ARBA" id="ARBA00013673"/>
    </source>
</evidence>
<evidence type="ECO:0000256" key="9">
    <source>
        <dbReference type="ARBA" id="ARBA00022691"/>
    </source>
</evidence>
<dbReference type="RefSeq" id="WP_185779436.1">
    <property type="nucleotide sequence ID" value="NZ_JACJUU010000004.1"/>
</dbReference>
<dbReference type="CDD" id="cd18084">
    <property type="entry name" value="RsmE-like"/>
    <property type="match status" value="1"/>
</dbReference>
<evidence type="ECO:0000256" key="7">
    <source>
        <dbReference type="ARBA" id="ARBA00022603"/>
    </source>
</evidence>
<evidence type="ECO:0000259" key="13">
    <source>
        <dbReference type="Pfam" id="PF04452"/>
    </source>
</evidence>
<dbReference type="SUPFAM" id="SSF88697">
    <property type="entry name" value="PUA domain-like"/>
    <property type="match status" value="1"/>
</dbReference>
<dbReference type="EMBL" id="JACJUU010000004">
    <property type="protein sequence ID" value="MBC2769715.1"/>
    <property type="molecule type" value="Genomic_DNA"/>
</dbReference>
<dbReference type="SUPFAM" id="SSF75217">
    <property type="entry name" value="alpha/beta knot"/>
    <property type="match status" value="1"/>
</dbReference>